<evidence type="ECO:0000256" key="3">
    <source>
        <dbReference type="ARBA" id="ARBA00022741"/>
    </source>
</evidence>
<evidence type="ECO:0000256" key="1">
    <source>
        <dbReference type="ARBA" id="ARBA00009104"/>
    </source>
</evidence>
<dbReference type="GO" id="GO:0005524">
    <property type="term" value="F:ATP binding"/>
    <property type="evidence" value="ECO:0007669"/>
    <property type="project" value="UniProtKB-KW"/>
</dbReference>
<evidence type="ECO:0000259" key="7">
    <source>
        <dbReference type="Pfam" id="PF06414"/>
    </source>
</evidence>
<dbReference type="GO" id="GO:0016301">
    <property type="term" value="F:kinase activity"/>
    <property type="evidence" value="ECO:0007669"/>
    <property type="project" value="InterPro"/>
</dbReference>
<dbReference type="EC" id="2.7.1.176" evidence="2"/>
<proteinExistence type="inferred from homology"/>
<comment type="catalytic activity">
    <reaction evidence="6">
        <text>UDP-N-acetyl-alpha-D-glucosamine + ATP = UDP-N-acetyl-alpha-D-glucosamine 3'-phosphate + ADP + H(+)</text>
        <dbReference type="Rhea" id="RHEA:32671"/>
        <dbReference type="ChEBI" id="CHEBI:15378"/>
        <dbReference type="ChEBI" id="CHEBI:30616"/>
        <dbReference type="ChEBI" id="CHEBI:57705"/>
        <dbReference type="ChEBI" id="CHEBI:64353"/>
        <dbReference type="ChEBI" id="CHEBI:456216"/>
        <dbReference type="EC" id="2.7.1.176"/>
    </reaction>
</comment>
<organism evidence="8 9">
    <name type="scientific">Microbacterium mangrovi</name>
    <dbReference type="NCBI Taxonomy" id="1348253"/>
    <lineage>
        <taxon>Bacteria</taxon>
        <taxon>Bacillati</taxon>
        <taxon>Actinomycetota</taxon>
        <taxon>Actinomycetes</taxon>
        <taxon>Micrococcales</taxon>
        <taxon>Microbacteriaceae</taxon>
        <taxon>Microbacterium</taxon>
    </lineage>
</organism>
<dbReference type="AlphaFoldDB" id="A0A0B2AB86"/>
<evidence type="ECO:0000256" key="4">
    <source>
        <dbReference type="ARBA" id="ARBA00022840"/>
    </source>
</evidence>
<dbReference type="InterPro" id="IPR027417">
    <property type="entry name" value="P-loop_NTPase"/>
</dbReference>
<comment type="caution">
    <text evidence="8">The sequence shown here is derived from an EMBL/GenBank/DDBJ whole genome shotgun (WGS) entry which is preliminary data.</text>
</comment>
<dbReference type="Proteomes" id="UP000031030">
    <property type="component" value="Unassembled WGS sequence"/>
</dbReference>
<name>A0A0B2AB86_9MICO</name>
<reference evidence="8 9" key="1">
    <citation type="submission" date="2014-11" db="EMBL/GenBank/DDBJ databases">
        <title>Genome sequence of Microbacterium mangrovi MUSC 115(T).</title>
        <authorList>
            <person name="Lee L.-H."/>
        </authorList>
    </citation>
    <scope>NUCLEOTIDE SEQUENCE [LARGE SCALE GENOMIC DNA]</scope>
    <source>
        <strain evidence="8 9">MUSC 115</strain>
    </source>
</reference>
<keyword evidence="9" id="KW-1185">Reference proteome</keyword>
<dbReference type="Gene3D" id="3.40.50.300">
    <property type="entry name" value="P-loop containing nucleotide triphosphate hydrolases"/>
    <property type="match status" value="1"/>
</dbReference>
<dbReference type="InterPro" id="IPR010488">
    <property type="entry name" value="Zeta_toxin_domain"/>
</dbReference>
<dbReference type="EMBL" id="JTDK01000006">
    <property type="protein sequence ID" value="KHK98847.1"/>
    <property type="molecule type" value="Genomic_DNA"/>
</dbReference>
<evidence type="ECO:0000256" key="2">
    <source>
        <dbReference type="ARBA" id="ARBA00011963"/>
    </source>
</evidence>
<keyword evidence="3" id="KW-0547">Nucleotide-binding</keyword>
<feature type="domain" description="Zeta toxin" evidence="7">
    <location>
        <begin position="2"/>
        <end position="81"/>
    </location>
</feature>
<keyword evidence="4" id="KW-0067">ATP-binding</keyword>
<sequence>MAAALAHAKKQRVSVVIEDSFRSAADVLSALDTFAKDGYKARVVAVAVSRAESLLAAYSRESRRNPDQAVADHSLVRSVETDMAVMDMVLTGLSEDTDIVLISADGRDYRVNSVREAVLGTRRIRDAPLSSRRAAAWISELRRLTGDGRSRSAALMELHRVALADVIPHLPLPANSAARAQLEARLRRGMSELERSEPLAYPEVPRPTR</sequence>
<accession>A0A0B2AB86</accession>
<gene>
    <name evidence="8" type="ORF">LK09_08240</name>
</gene>
<protein>
    <recommendedName>
        <fullName evidence="5">UDP-N-acetylglucosamine kinase</fullName>
        <ecNumber evidence="2">2.7.1.176</ecNumber>
    </recommendedName>
    <alternativeName>
        <fullName evidence="5">UDP-N-acetylglucosamine kinase</fullName>
    </alternativeName>
</protein>
<evidence type="ECO:0000256" key="6">
    <source>
        <dbReference type="ARBA" id="ARBA00048178"/>
    </source>
</evidence>
<dbReference type="Pfam" id="PF06414">
    <property type="entry name" value="Zeta_toxin"/>
    <property type="match status" value="1"/>
</dbReference>
<comment type="similarity">
    <text evidence="1">Belongs to the zeta toxin family.</text>
</comment>
<evidence type="ECO:0000313" key="8">
    <source>
        <dbReference type="EMBL" id="KHK98847.1"/>
    </source>
</evidence>
<evidence type="ECO:0000256" key="5">
    <source>
        <dbReference type="ARBA" id="ARBA00032897"/>
    </source>
</evidence>
<dbReference type="STRING" id="1348253.LK09_08240"/>
<evidence type="ECO:0000313" key="9">
    <source>
        <dbReference type="Proteomes" id="UP000031030"/>
    </source>
</evidence>